<dbReference type="InterPro" id="IPR011990">
    <property type="entry name" value="TPR-like_helical_dom_sf"/>
</dbReference>
<accession>A0A8S2RNH6</accession>
<comment type="caution">
    <text evidence="2">The sequence shown here is derived from an EMBL/GenBank/DDBJ whole genome shotgun (WGS) entry which is preliminary data.</text>
</comment>
<dbReference type="Gene3D" id="1.25.40.10">
    <property type="entry name" value="Tetratricopeptide repeat domain"/>
    <property type="match status" value="1"/>
</dbReference>
<dbReference type="EMBL" id="CAJOBJ010013344">
    <property type="protein sequence ID" value="CAF4170223.1"/>
    <property type="molecule type" value="Genomic_DNA"/>
</dbReference>
<protein>
    <submittedName>
        <fullName evidence="2">Uncharacterized protein</fullName>
    </submittedName>
</protein>
<gene>
    <name evidence="1" type="ORF">GIL414_LOCUS20326</name>
    <name evidence="2" type="ORF">SMN809_LOCUS20623</name>
</gene>
<proteinExistence type="predicted"/>
<organism evidence="2 3">
    <name type="scientific">Rotaria magnacalcarata</name>
    <dbReference type="NCBI Taxonomy" id="392030"/>
    <lineage>
        <taxon>Eukaryota</taxon>
        <taxon>Metazoa</taxon>
        <taxon>Spiralia</taxon>
        <taxon>Gnathifera</taxon>
        <taxon>Rotifera</taxon>
        <taxon>Eurotatoria</taxon>
        <taxon>Bdelloidea</taxon>
        <taxon>Philodinida</taxon>
        <taxon>Philodinidae</taxon>
        <taxon>Rotaria</taxon>
    </lineage>
</organism>
<dbReference type="InterPro" id="IPR002885">
    <property type="entry name" value="PPR_rpt"/>
</dbReference>
<evidence type="ECO:0000313" key="1">
    <source>
        <dbReference type="EMBL" id="CAF4170223.1"/>
    </source>
</evidence>
<dbReference type="EMBL" id="CAJOBI010013520">
    <property type="protein sequence ID" value="CAF4171551.1"/>
    <property type="molecule type" value="Genomic_DNA"/>
</dbReference>
<dbReference type="InterPro" id="IPR046960">
    <property type="entry name" value="PPR_At4g14850-like_plant"/>
</dbReference>
<evidence type="ECO:0000313" key="2">
    <source>
        <dbReference type="EMBL" id="CAF4171551.1"/>
    </source>
</evidence>
<dbReference type="Proteomes" id="UP000676336">
    <property type="component" value="Unassembled WGS sequence"/>
</dbReference>
<dbReference type="GO" id="GO:0003723">
    <property type="term" value="F:RNA binding"/>
    <property type="evidence" value="ECO:0007669"/>
    <property type="project" value="InterPro"/>
</dbReference>
<evidence type="ECO:0000313" key="3">
    <source>
        <dbReference type="Proteomes" id="UP000676336"/>
    </source>
</evidence>
<dbReference type="Pfam" id="PF01535">
    <property type="entry name" value="PPR"/>
    <property type="match status" value="2"/>
</dbReference>
<dbReference type="GO" id="GO:0009451">
    <property type="term" value="P:RNA modification"/>
    <property type="evidence" value="ECO:0007669"/>
    <property type="project" value="InterPro"/>
</dbReference>
<reference evidence="2" key="1">
    <citation type="submission" date="2021-02" db="EMBL/GenBank/DDBJ databases">
        <authorList>
            <person name="Nowell W R."/>
        </authorList>
    </citation>
    <scope>NUCLEOTIDE SEQUENCE</scope>
</reference>
<dbReference type="PANTHER" id="PTHR47926:SF347">
    <property type="entry name" value="PENTATRICOPEPTIDE REPEAT-CONTAINING PROTEIN"/>
    <property type="match status" value="1"/>
</dbReference>
<dbReference type="Proteomes" id="UP000681720">
    <property type="component" value="Unassembled WGS sequence"/>
</dbReference>
<dbReference type="PANTHER" id="PTHR47926">
    <property type="entry name" value="PENTATRICOPEPTIDE REPEAT-CONTAINING PROTEIN"/>
    <property type="match status" value="1"/>
</dbReference>
<dbReference type="AlphaFoldDB" id="A0A8S2RNH6"/>
<sequence length="355" mass="40084">MFESSNYTSLKACAYTSYLQRGSNIHQLVSSRLKNEFYISALLIHLLYMQCSDVANAQSLFDSTEKKILINAWSDDESQSGTNEALNLINTASKNMPQSYYSNTCLITSLLNALMKCRDITHAQTIFDKSKEKLSSMYEVMIEGYIDNNLTQKAIDIFNKINSPDETITNITFNTSSPVGTNEELNLSKRISENTPKSCFPDDCLLNSVLDVFLKCSDLEDTQVIYDSSKEKMLPVYAVMMDLFNAEMKPSETLNLFDRMKADAEQFLKETILLGKGGNAAMINAFGLNGMSAKSIELYHQMSLESIDEMIYVGVLNVCSKSILVDEARSVFKNIQMKIKPIYATMVYEKDDFYL</sequence>
<name>A0A8S2RNH6_9BILA</name>